<reference evidence="6 7" key="1">
    <citation type="submission" date="2018-11" db="EMBL/GenBank/DDBJ databases">
        <title>Complete Genome Sequence of Vbrio mediterranei 117-T6: a Potential Pathogen Bacteria Isolated from the Conchocelis of Pyropia.</title>
        <authorList>
            <person name="Liu Q."/>
        </authorList>
    </citation>
    <scope>NUCLEOTIDE SEQUENCE [LARGE SCALE GENOMIC DNA]</scope>
    <source>
        <strain evidence="6 7">117-T6</strain>
        <plasmid evidence="6 7">unnamed</plasmid>
    </source>
</reference>
<evidence type="ECO:0000313" key="7">
    <source>
        <dbReference type="Proteomes" id="UP000279760"/>
    </source>
</evidence>
<evidence type="ECO:0000256" key="1">
    <source>
        <dbReference type="ARBA" id="ARBA00009437"/>
    </source>
</evidence>
<dbReference type="GO" id="GO:0003700">
    <property type="term" value="F:DNA-binding transcription factor activity"/>
    <property type="evidence" value="ECO:0007669"/>
    <property type="project" value="InterPro"/>
</dbReference>
<dbReference type="PANTHER" id="PTHR30126:SF91">
    <property type="entry name" value="LYSR FAMILY TRANSCRIPTIONAL REGULATOR"/>
    <property type="match status" value="1"/>
</dbReference>
<comment type="similarity">
    <text evidence="1">Belongs to the LysR transcriptional regulatory family.</text>
</comment>
<evidence type="ECO:0000256" key="4">
    <source>
        <dbReference type="ARBA" id="ARBA00023163"/>
    </source>
</evidence>
<feature type="domain" description="HTH lysR-type" evidence="5">
    <location>
        <begin position="10"/>
        <end position="67"/>
    </location>
</feature>
<organism evidence="6 7">
    <name type="scientific">Vibrio mediterranei</name>
    <dbReference type="NCBI Taxonomy" id="689"/>
    <lineage>
        <taxon>Bacteria</taxon>
        <taxon>Pseudomonadati</taxon>
        <taxon>Pseudomonadota</taxon>
        <taxon>Gammaproteobacteria</taxon>
        <taxon>Vibrionales</taxon>
        <taxon>Vibrionaceae</taxon>
        <taxon>Vibrio</taxon>
    </lineage>
</organism>
<evidence type="ECO:0000259" key="5">
    <source>
        <dbReference type="PROSITE" id="PS50931"/>
    </source>
</evidence>
<dbReference type="GO" id="GO:0000976">
    <property type="term" value="F:transcription cis-regulatory region binding"/>
    <property type="evidence" value="ECO:0007669"/>
    <property type="project" value="TreeGrafter"/>
</dbReference>
<dbReference type="InterPro" id="IPR005119">
    <property type="entry name" value="LysR_subst-bd"/>
</dbReference>
<evidence type="ECO:0000256" key="3">
    <source>
        <dbReference type="ARBA" id="ARBA00023125"/>
    </source>
</evidence>
<dbReference type="RefSeq" id="WP_124942364.1">
    <property type="nucleotide sequence ID" value="NZ_CP033579.1"/>
</dbReference>
<evidence type="ECO:0000256" key="2">
    <source>
        <dbReference type="ARBA" id="ARBA00023015"/>
    </source>
</evidence>
<dbReference type="SUPFAM" id="SSF53850">
    <property type="entry name" value="Periplasmic binding protein-like II"/>
    <property type="match status" value="1"/>
</dbReference>
<dbReference type="InterPro" id="IPR000847">
    <property type="entry name" value="LysR_HTH_N"/>
</dbReference>
<keyword evidence="2" id="KW-0805">Transcription regulation</keyword>
<keyword evidence="6" id="KW-0614">Plasmid</keyword>
<dbReference type="Pfam" id="PF03466">
    <property type="entry name" value="LysR_substrate"/>
    <property type="match status" value="1"/>
</dbReference>
<accession>A0A3G4VL24</accession>
<dbReference type="PANTHER" id="PTHR30126">
    <property type="entry name" value="HTH-TYPE TRANSCRIPTIONAL REGULATOR"/>
    <property type="match status" value="1"/>
</dbReference>
<dbReference type="PROSITE" id="PS50931">
    <property type="entry name" value="HTH_LYSR"/>
    <property type="match status" value="1"/>
</dbReference>
<dbReference type="CDD" id="cd05466">
    <property type="entry name" value="PBP2_LTTR_substrate"/>
    <property type="match status" value="1"/>
</dbReference>
<sequence>MNTLNTLNTLNMQTIETFVEVVESKSFSAAARKLGRAQSYVSNLVFELEDWFGETVFDRQGRYPILTEKGHELYFEAKALHEARLLFTKKAKYISLGEHNSFSFASDMMSEFPEGEQILHKINTLYPNVELRLTNPSGDHILRLLYEGHLDAAVISGHVSFDHIPNIGVIPVSNTPVYCVATDNHPVMKSSKITVNELMKHRQVIACSHLRTNESRKPFLKISPSIWEADSVYDAATLVAHGFGWAILPEHIVDLFESNNLLKKVPLAEGVLPQSISSTLAWNKDKQNNPILKTIINTLNK</sequence>
<keyword evidence="3" id="KW-0238">DNA-binding</keyword>
<dbReference type="SUPFAM" id="SSF46785">
    <property type="entry name" value="Winged helix' DNA-binding domain"/>
    <property type="match status" value="1"/>
</dbReference>
<name>A0A3G4VL24_9VIBR</name>
<dbReference type="Proteomes" id="UP000279760">
    <property type="component" value="Plasmid unnamed"/>
</dbReference>
<dbReference type="InterPro" id="IPR036388">
    <property type="entry name" value="WH-like_DNA-bd_sf"/>
</dbReference>
<proteinExistence type="inferred from homology"/>
<keyword evidence="4" id="KW-0804">Transcription</keyword>
<dbReference type="AlphaFoldDB" id="A0A3G4VL24"/>
<geneLocation type="plasmid" evidence="6">
    <name>unnamed</name>
</geneLocation>
<dbReference type="InterPro" id="IPR036390">
    <property type="entry name" value="WH_DNA-bd_sf"/>
</dbReference>
<dbReference type="Pfam" id="PF00126">
    <property type="entry name" value="HTH_1"/>
    <property type="match status" value="1"/>
</dbReference>
<protein>
    <submittedName>
        <fullName evidence="6">LysR family transcriptional regulator</fullName>
    </submittedName>
</protein>
<dbReference type="Gene3D" id="1.10.10.10">
    <property type="entry name" value="Winged helix-like DNA-binding domain superfamily/Winged helix DNA-binding domain"/>
    <property type="match status" value="1"/>
</dbReference>
<dbReference type="Gene3D" id="3.40.190.290">
    <property type="match status" value="1"/>
</dbReference>
<dbReference type="EMBL" id="CP033579">
    <property type="protein sequence ID" value="AYV25075.1"/>
    <property type="molecule type" value="Genomic_DNA"/>
</dbReference>
<gene>
    <name evidence="6" type="ORF">ECB94_27650</name>
</gene>
<evidence type="ECO:0000313" key="6">
    <source>
        <dbReference type="EMBL" id="AYV25075.1"/>
    </source>
</evidence>